<dbReference type="AlphaFoldDB" id="A0AAU7CL55"/>
<accession>A0AAU7CL55</accession>
<organism evidence="1">
    <name type="scientific">Singulisphaera sp. Ch08</name>
    <dbReference type="NCBI Taxonomy" id="3120278"/>
    <lineage>
        <taxon>Bacteria</taxon>
        <taxon>Pseudomonadati</taxon>
        <taxon>Planctomycetota</taxon>
        <taxon>Planctomycetia</taxon>
        <taxon>Isosphaerales</taxon>
        <taxon>Isosphaeraceae</taxon>
        <taxon>Singulisphaera</taxon>
    </lineage>
</organism>
<sequence length="109" mass="11679">MPFAQRLGVAAWQSPRARTDVAVDRVMMALTVLDSLVVDLTLVSLIVRVCHLPRQLWLQPGMAACLAQVAGWGLVASRLVYPWVSGLVVSLASDAAIPMAWAALALTGR</sequence>
<dbReference type="RefSeq" id="WP_406698604.1">
    <property type="nucleotide sequence ID" value="NZ_CP155447.1"/>
</dbReference>
<gene>
    <name evidence="1" type="ORF">V5E97_06935</name>
</gene>
<name>A0AAU7CL55_9BACT</name>
<dbReference type="EMBL" id="CP155447">
    <property type="protein sequence ID" value="XBH05754.1"/>
    <property type="molecule type" value="Genomic_DNA"/>
</dbReference>
<proteinExistence type="predicted"/>
<evidence type="ECO:0000313" key="1">
    <source>
        <dbReference type="EMBL" id="XBH05754.1"/>
    </source>
</evidence>
<protein>
    <submittedName>
        <fullName evidence="1">Uncharacterized protein</fullName>
    </submittedName>
</protein>
<reference evidence="1" key="1">
    <citation type="submission" date="2024-05" db="EMBL/GenBank/DDBJ databases">
        <title>Planctomycetes of the genus Singulisphaera possess chitinolytic capabilities.</title>
        <authorList>
            <person name="Ivanova A."/>
        </authorList>
    </citation>
    <scope>NUCLEOTIDE SEQUENCE</scope>
    <source>
        <strain evidence="1">Ch08T</strain>
    </source>
</reference>